<reference evidence="6 7" key="1">
    <citation type="journal article" date="2015" name="Emerg. Microbes Infect.">
        <title>Characterization of 17 strains belonging to the Mycobacterium simiae complex and description of Mycobacterium paraense sp. nov.</title>
        <authorList>
            <person name="Fusco da Costa A.R."/>
            <person name="Fedrizzi T."/>
            <person name="Lopes M.L."/>
            <person name="Pecorari M."/>
            <person name="Oliveira da Costa W.L."/>
            <person name="Giacobazzi E."/>
            <person name="da Costa Bahia J.R."/>
            <person name="De Sanctis V."/>
            <person name="Batista Lima K.V."/>
            <person name="Bertorelli R."/>
            <person name="Grottola A."/>
            <person name="Fabio A."/>
            <person name="Mariottini A."/>
            <person name="Ferretti P."/>
            <person name="Di Leva F."/>
            <person name="Fregni Serpini G."/>
            <person name="Tagliazucchi S."/>
            <person name="Rumpianesi F."/>
            <person name="Jousson O."/>
            <person name="Segata N."/>
            <person name="Tortoli E."/>
        </authorList>
    </citation>
    <scope>NUCLEOTIDE SEQUENCE [LARGE SCALE GENOMIC DNA]</scope>
    <source>
        <strain evidence="6 7">IEC33</strain>
    </source>
</reference>
<feature type="transmembrane region" description="Helical" evidence="5">
    <location>
        <begin position="136"/>
        <end position="165"/>
    </location>
</feature>
<evidence type="ECO:0000313" key="7">
    <source>
        <dbReference type="Proteomes" id="UP000193285"/>
    </source>
</evidence>
<comment type="subcellular location">
    <subcellularLocation>
        <location evidence="1">Endomembrane system</location>
        <topology evidence="1">Multi-pass membrane protein</topology>
    </subcellularLocation>
</comment>
<dbReference type="Gene3D" id="1.20.120.1630">
    <property type="match status" value="1"/>
</dbReference>
<dbReference type="RefSeq" id="WP_085244220.1">
    <property type="nucleotide sequence ID" value="NZ_LQPN01000024.1"/>
</dbReference>
<gene>
    <name evidence="6" type="ORF">AWB90_04900</name>
</gene>
<feature type="transmembrane region" description="Helical" evidence="5">
    <location>
        <begin position="80"/>
        <end position="103"/>
    </location>
</feature>
<evidence type="ECO:0000256" key="3">
    <source>
        <dbReference type="ARBA" id="ARBA00022989"/>
    </source>
</evidence>
<name>A0A1X2AJ44_9MYCO</name>
<evidence type="ECO:0000256" key="4">
    <source>
        <dbReference type="ARBA" id="ARBA00023136"/>
    </source>
</evidence>
<dbReference type="PANTHER" id="PTHR12714">
    <property type="entry name" value="PROTEIN-S ISOPRENYLCYSTEINE O-METHYLTRANSFERASE"/>
    <property type="match status" value="1"/>
</dbReference>
<dbReference type="STRING" id="767916.AWB91_03715"/>
<keyword evidence="3 5" id="KW-1133">Transmembrane helix</keyword>
<comment type="caution">
    <text evidence="6">The sequence shown here is derived from an EMBL/GenBank/DDBJ whole genome shotgun (WGS) entry which is preliminary data.</text>
</comment>
<keyword evidence="6" id="KW-0808">Transferase</keyword>
<protein>
    <submittedName>
        <fullName evidence="6">Isoprenylcysteine carboxyl methyltransferase</fullName>
    </submittedName>
</protein>
<dbReference type="PANTHER" id="PTHR12714:SF9">
    <property type="entry name" value="PROTEIN-S-ISOPRENYLCYSTEINE O-METHYLTRANSFERASE"/>
    <property type="match status" value="1"/>
</dbReference>
<evidence type="ECO:0000256" key="1">
    <source>
        <dbReference type="ARBA" id="ARBA00004127"/>
    </source>
</evidence>
<feature type="transmembrane region" description="Helical" evidence="5">
    <location>
        <begin position="49"/>
        <end position="68"/>
    </location>
</feature>
<keyword evidence="4 5" id="KW-0472">Membrane</keyword>
<keyword evidence="2 5" id="KW-0812">Transmembrane</keyword>
<sequence length="205" mass="21847">MPATAAADMALVLFAIFGLLGFGWRNWLQYRRTGSTGFRGIKAGGPLERLAGIGFVVALAVAVSGPILQEAKVVGPLRMLNEVCIQTLGIVLATAGIAATVYAQLEMGDSWRIGVDSTETTTLVHTGMFGRIRNPIYGAMFLFGIGIVLVTPNVVAFAGLILLLATIQLQVRRVEEPYLLRTHGDAYRAYAAGVGRFVPGVGLLR</sequence>
<dbReference type="OrthoDB" id="941586at2"/>
<accession>A0A1X2AJ44</accession>
<dbReference type="GO" id="GO:0012505">
    <property type="term" value="C:endomembrane system"/>
    <property type="evidence" value="ECO:0007669"/>
    <property type="project" value="UniProtKB-SubCell"/>
</dbReference>
<evidence type="ECO:0000256" key="5">
    <source>
        <dbReference type="SAM" id="Phobius"/>
    </source>
</evidence>
<proteinExistence type="predicted"/>
<dbReference type="InterPro" id="IPR007318">
    <property type="entry name" value="Phopholipid_MeTrfase"/>
</dbReference>
<organism evidence="6 7">
    <name type="scientific">Mycobacterium paraense</name>
    <dbReference type="NCBI Taxonomy" id="767916"/>
    <lineage>
        <taxon>Bacteria</taxon>
        <taxon>Bacillati</taxon>
        <taxon>Actinomycetota</taxon>
        <taxon>Actinomycetes</taxon>
        <taxon>Mycobacteriales</taxon>
        <taxon>Mycobacteriaceae</taxon>
        <taxon>Mycobacterium</taxon>
        <taxon>Mycobacterium simiae complex</taxon>
    </lineage>
</organism>
<dbReference type="AlphaFoldDB" id="A0A1X2AJ44"/>
<dbReference type="Proteomes" id="UP000193285">
    <property type="component" value="Unassembled WGS sequence"/>
</dbReference>
<dbReference type="GO" id="GO:0032259">
    <property type="term" value="P:methylation"/>
    <property type="evidence" value="ECO:0007669"/>
    <property type="project" value="UniProtKB-KW"/>
</dbReference>
<dbReference type="Pfam" id="PF04191">
    <property type="entry name" value="PEMT"/>
    <property type="match status" value="1"/>
</dbReference>
<keyword evidence="6" id="KW-0489">Methyltransferase</keyword>
<dbReference type="GO" id="GO:0008168">
    <property type="term" value="F:methyltransferase activity"/>
    <property type="evidence" value="ECO:0007669"/>
    <property type="project" value="UniProtKB-KW"/>
</dbReference>
<evidence type="ECO:0000256" key="2">
    <source>
        <dbReference type="ARBA" id="ARBA00022692"/>
    </source>
</evidence>
<evidence type="ECO:0000313" key="6">
    <source>
        <dbReference type="EMBL" id="ORW51362.1"/>
    </source>
</evidence>
<dbReference type="EMBL" id="LQPN01000024">
    <property type="protein sequence ID" value="ORW51362.1"/>
    <property type="molecule type" value="Genomic_DNA"/>
</dbReference>